<feature type="binding site" evidence="7">
    <location>
        <position position="100"/>
    </location>
    <ligand>
        <name>carbamoyl phosphate</name>
        <dbReference type="ChEBI" id="CHEBI:58228"/>
    </ligand>
</feature>
<dbReference type="AlphaFoldDB" id="A0A212PZ52"/>
<comment type="function">
    <text evidence="1">Reversibly catalyzes the transfer of the carbamoyl group from carbamoyl phosphate (CP) to the N(epsilon) atom of ornithine (ORN) to produce L-citrulline.</text>
</comment>
<evidence type="ECO:0000313" key="11">
    <source>
        <dbReference type="Proteomes" id="UP000197065"/>
    </source>
</evidence>
<evidence type="ECO:0000256" key="3">
    <source>
        <dbReference type="ARBA" id="ARBA00007805"/>
    </source>
</evidence>
<dbReference type="GO" id="GO:0019240">
    <property type="term" value="P:citrulline biosynthetic process"/>
    <property type="evidence" value="ECO:0007669"/>
    <property type="project" value="TreeGrafter"/>
</dbReference>
<organism evidence="10 11">
    <name type="scientific">Arboricoccus pini</name>
    <dbReference type="NCBI Taxonomy" id="1963835"/>
    <lineage>
        <taxon>Bacteria</taxon>
        <taxon>Pseudomonadati</taxon>
        <taxon>Pseudomonadota</taxon>
        <taxon>Alphaproteobacteria</taxon>
        <taxon>Geminicoccales</taxon>
        <taxon>Geminicoccaceae</taxon>
        <taxon>Arboricoccus</taxon>
    </lineage>
</organism>
<dbReference type="GO" id="GO:0042450">
    <property type="term" value="P:L-arginine biosynthetic process via ornithine"/>
    <property type="evidence" value="ECO:0007669"/>
    <property type="project" value="UniProtKB-UniRule"/>
</dbReference>
<evidence type="ECO:0000256" key="6">
    <source>
        <dbReference type="ARBA" id="ARBA00048772"/>
    </source>
</evidence>
<comment type="pathway">
    <text evidence="2">Amino-acid biosynthesis; L-arginine biosynthesis; L-arginine from L-ornithine and carbamoyl phosphate: step 1/3.</text>
</comment>
<feature type="binding site" evidence="7">
    <location>
        <begin position="49"/>
        <end position="52"/>
    </location>
    <ligand>
        <name>carbamoyl phosphate</name>
        <dbReference type="ChEBI" id="CHEBI:58228"/>
    </ligand>
</feature>
<comment type="catalytic activity">
    <reaction evidence="6 7">
        <text>carbamoyl phosphate + L-ornithine = L-citrulline + phosphate + H(+)</text>
        <dbReference type="Rhea" id="RHEA:19513"/>
        <dbReference type="ChEBI" id="CHEBI:15378"/>
        <dbReference type="ChEBI" id="CHEBI:43474"/>
        <dbReference type="ChEBI" id="CHEBI:46911"/>
        <dbReference type="ChEBI" id="CHEBI:57743"/>
        <dbReference type="ChEBI" id="CHEBI:58228"/>
        <dbReference type="EC" id="2.1.3.3"/>
    </reaction>
</comment>
<dbReference type="Pfam" id="PF00185">
    <property type="entry name" value="OTCace"/>
    <property type="match status" value="1"/>
</dbReference>
<dbReference type="RefSeq" id="WP_088559541.1">
    <property type="nucleotide sequence ID" value="NZ_FYEH01000001.1"/>
</dbReference>
<evidence type="ECO:0000256" key="2">
    <source>
        <dbReference type="ARBA" id="ARBA00004975"/>
    </source>
</evidence>
<dbReference type="InterPro" id="IPR002292">
    <property type="entry name" value="Orn/put_carbamltrans"/>
</dbReference>
<feature type="domain" description="Aspartate/ornithine carbamoyltransferase carbamoyl-P binding" evidence="9">
    <location>
        <begin position="3"/>
        <end position="139"/>
    </location>
</feature>
<feature type="binding site" evidence="7">
    <location>
        <position position="285"/>
    </location>
    <ligand>
        <name>carbamoyl phosphate</name>
        <dbReference type="ChEBI" id="CHEBI:58228"/>
    </ligand>
</feature>
<evidence type="ECO:0000256" key="1">
    <source>
        <dbReference type="ARBA" id="ARBA00003822"/>
    </source>
</evidence>
<dbReference type="InterPro" id="IPR024904">
    <property type="entry name" value="OTCase_ArgI"/>
</dbReference>
<dbReference type="GO" id="GO:0004585">
    <property type="term" value="F:ornithine carbamoyltransferase activity"/>
    <property type="evidence" value="ECO:0007669"/>
    <property type="project" value="UniProtKB-UniRule"/>
</dbReference>
<dbReference type="PRINTS" id="PR00100">
    <property type="entry name" value="AOTCASE"/>
</dbReference>
<evidence type="ECO:0000259" key="9">
    <source>
        <dbReference type="Pfam" id="PF02729"/>
    </source>
</evidence>
<keyword evidence="11" id="KW-1185">Reference proteome</keyword>
<evidence type="ECO:0000256" key="7">
    <source>
        <dbReference type="HAMAP-Rule" id="MF_01109"/>
    </source>
</evidence>
<dbReference type="HAMAP" id="MF_01109">
    <property type="entry name" value="OTCase"/>
    <property type="match status" value="1"/>
</dbReference>
<keyword evidence="7" id="KW-0963">Cytoplasm</keyword>
<dbReference type="OrthoDB" id="9802587at2"/>
<dbReference type="PANTHER" id="PTHR45753">
    <property type="entry name" value="ORNITHINE CARBAMOYLTRANSFERASE, MITOCHONDRIAL"/>
    <property type="match status" value="1"/>
</dbReference>
<dbReference type="GO" id="GO:0016597">
    <property type="term" value="F:amino acid binding"/>
    <property type="evidence" value="ECO:0007669"/>
    <property type="project" value="InterPro"/>
</dbReference>
<feature type="binding site" evidence="7">
    <location>
        <position position="158"/>
    </location>
    <ligand>
        <name>L-ornithine</name>
        <dbReference type="ChEBI" id="CHEBI:46911"/>
    </ligand>
</feature>
<sequence>MTRHFLDLDLVEGQDLRRIIDDARAFKDGALALKPMTGKTLAMIFDKPSTRTRVSFEVAARQLGGDPIVLYSRDMQLGRGETIEDTAKVLSRYVDAIMIRTDEHEKLNQLARYATIPVINGLTDRSHPCQVMADVMTIEQHRGPIRGKKLAWTGDGNNMVTSFIQAAVRFDFELAVACPPELMPEPEVLAWAGERQGRVSVTHDPAVAASDADVVLTDTWVSMGDADAERRHRLLAPFRVDGALMAKARGDAIFLHCLPAHRGEEVTAEVIDGPQSVVFDEAENRLHAQKAILAWCLAS</sequence>
<dbReference type="Gene3D" id="3.40.50.1370">
    <property type="entry name" value="Aspartate/ornithine carbamoyltransferase"/>
    <property type="match status" value="2"/>
</dbReference>
<feature type="binding site" evidence="7">
    <location>
        <position position="218"/>
    </location>
    <ligand>
        <name>L-ornithine</name>
        <dbReference type="ChEBI" id="CHEBI:46911"/>
    </ligand>
</feature>
<dbReference type="NCBIfam" id="TIGR00658">
    <property type="entry name" value="orni_carb_tr"/>
    <property type="match status" value="1"/>
</dbReference>
<feature type="binding site" evidence="7">
    <location>
        <position position="76"/>
    </location>
    <ligand>
        <name>carbamoyl phosphate</name>
        <dbReference type="ChEBI" id="CHEBI:58228"/>
    </ligand>
</feature>
<dbReference type="PRINTS" id="PR00102">
    <property type="entry name" value="OTCASE"/>
</dbReference>
<comment type="subcellular location">
    <subcellularLocation>
        <location evidence="7">Cytoplasm</location>
    </subcellularLocation>
</comment>
<dbReference type="InterPro" id="IPR006130">
    <property type="entry name" value="Asp/Orn_carbamoylTrfase"/>
</dbReference>
<dbReference type="InterPro" id="IPR006132">
    <property type="entry name" value="Asp/Orn_carbamoyltranf_P-bd"/>
</dbReference>
<feature type="binding site" evidence="7">
    <location>
        <begin position="222"/>
        <end position="223"/>
    </location>
    <ligand>
        <name>L-ornithine</name>
        <dbReference type="ChEBI" id="CHEBI:46911"/>
    </ligand>
</feature>
<dbReference type="GO" id="GO:0005737">
    <property type="term" value="C:cytoplasm"/>
    <property type="evidence" value="ECO:0007669"/>
    <property type="project" value="UniProtKB-SubCell"/>
</dbReference>
<evidence type="ECO:0000256" key="4">
    <source>
        <dbReference type="ARBA" id="ARBA00013007"/>
    </source>
</evidence>
<dbReference type="EC" id="2.1.3.3" evidence="4 7"/>
<dbReference type="InterPro" id="IPR036901">
    <property type="entry name" value="Asp/Orn_carbamoylTrfase_sf"/>
</dbReference>
<evidence type="ECO:0000259" key="8">
    <source>
        <dbReference type="Pfam" id="PF00185"/>
    </source>
</evidence>
<dbReference type="SUPFAM" id="SSF53671">
    <property type="entry name" value="Aspartate/ornithine carbamoyltransferase"/>
    <property type="match status" value="1"/>
</dbReference>
<evidence type="ECO:0000313" key="10">
    <source>
        <dbReference type="EMBL" id="SNB52234.1"/>
    </source>
</evidence>
<reference evidence="10 11" key="1">
    <citation type="submission" date="2017-06" db="EMBL/GenBank/DDBJ databases">
        <authorList>
            <person name="Kim H.J."/>
            <person name="Triplett B.A."/>
        </authorList>
    </citation>
    <scope>NUCLEOTIDE SEQUENCE [LARGE SCALE GENOMIC DNA]</scope>
    <source>
        <strain evidence="10 11">B29T1</strain>
    </source>
</reference>
<dbReference type="EMBL" id="FYEH01000001">
    <property type="protein sequence ID" value="SNB52234.1"/>
    <property type="molecule type" value="Genomic_DNA"/>
</dbReference>
<name>A0A212PZ52_9PROT</name>
<dbReference type="PROSITE" id="PS00097">
    <property type="entry name" value="CARBAMOYLTRANSFERASE"/>
    <property type="match status" value="1"/>
</dbReference>
<keyword evidence="5 7" id="KW-0808">Transferase</keyword>
<feature type="domain" description="Aspartate/ornithine carbamoyltransferase Asp/Orn-binding" evidence="8">
    <location>
        <begin position="147"/>
        <end position="296"/>
    </location>
</feature>
<accession>A0A212PZ52</accession>
<dbReference type="NCBIfam" id="NF001986">
    <property type="entry name" value="PRK00779.1"/>
    <property type="match status" value="1"/>
</dbReference>
<dbReference type="Pfam" id="PF02729">
    <property type="entry name" value="OTCace_N"/>
    <property type="match status" value="1"/>
</dbReference>
<feature type="binding site" evidence="7">
    <location>
        <begin position="127"/>
        <end position="130"/>
    </location>
    <ligand>
        <name>carbamoyl phosphate</name>
        <dbReference type="ChEBI" id="CHEBI:58228"/>
    </ligand>
</feature>
<feature type="binding site" evidence="7">
    <location>
        <begin position="257"/>
        <end position="258"/>
    </location>
    <ligand>
        <name>carbamoyl phosphate</name>
        <dbReference type="ChEBI" id="CHEBI:58228"/>
    </ligand>
</feature>
<proteinExistence type="inferred from homology"/>
<evidence type="ECO:0000256" key="5">
    <source>
        <dbReference type="ARBA" id="ARBA00022679"/>
    </source>
</evidence>
<comment type="similarity">
    <text evidence="3 7">Belongs to the aspartate/ornithine carbamoyltransferase superfamily. OTCase family.</text>
</comment>
<dbReference type="FunFam" id="3.40.50.1370:FF:000008">
    <property type="entry name" value="Ornithine carbamoyltransferase"/>
    <property type="match status" value="1"/>
</dbReference>
<protein>
    <recommendedName>
        <fullName evidence="4 7">Ornithine carbamoyltransferase</fullName>
        <shortName evidence="7">OTCase</shortName>
        <ecNumber evidence="4 7">2.1.3.3</ecNumber>
    </recommendedName>
</protein>
<dbReference type="PANTHER" id="PTHR45753:SF3">
    <property type="entry name" value="ORNITHINE TRANSCARBAMYLASE, MITOCHONDRIAL"/>
    <property type="match status" value="1"/>
</dbReference>
<dbReference type="InterPro" id="IPR006131">
    <property type="entry name" value="Asp_carbamoyltransf_Asp/Orn-bd"/>
</dbReference>
<dbReference type="Proteomes" id="UP000197065">
    <property type="component" value="Unassembled WGS sequence"/>
</dbReference>
<gene>
    <name evidence="10" type="ORF">SAMN07250955_101211</name>
</gene>